<name>A0A4C1VX21_EUMVA</name>
<protein>
    <submittedName>
        <fullName evidence="1">Uncharacterized protein</fullName>
    </submittedName>
</protein>
<evidence type="ECO:0000313" key="2">
    <source>
        <dbReference type="Proteomes" id="UP000299102"/>
    </source>
</evidence>
<proteinExistence type="predicted"/>
<keyword evidence="2" id="KW-1185">Reference proteome</keyword>
<dbReference type="EMBL" id="BGZK01000434">
    <property type="protein sequence ID" value="GBP43371.1"/>
    <property type="molecule type" value="Genomic_DNA"/>
</dbReference>
<evidence type="ECO:0000313" key="1">
    <source>
        <dbReference type="EMBL" id="GBP43371.1"/>
    </source>
</evidence>
<organism evidence="1 2">
    <name type="scientific">Eumeta variegata</name>
    <name type="common">Bagworm moth</name>
    <name type="synonym">Eumeta japonica</name>
    <dbReference type="NCBI Taxonomy" id="151549"/>
    <lineage>
        <taxon>Eukaryota</taxon>
        <taxon>Metazoa</taxon>
        <taxon>Ecdysozoa</taxon>
        <taxon>Arthropoda</taxon>
        <taxon>Hexapoda</taxon>
        <taxon>Insecta</taxon>
        <taxon>Pterygota</taxon>
        <taxon>Neoptera</taxon>
        <taxon>Endopterygota</taxon>
        <taxon>Lepidoptera</taxon>
        <taxon>Glossata</taxon>
        <taxon>Ditrysia</taxon>
        <taxon>Tineoidea</taxon>
        <taxon>Psychidae</taxon>
        <taxon>Oiketicinae</taxon>
        <taxon>Eumeta</taxon>
    </lineage>
</organism>
<sequence length="157" mass="17458">MFVERDIGPPNFILLNSFKYSENFCCLLHSTILSIRRPAFIQVIIVQCRPCDLVHRNRFIGALTKNNIAHIFPVRSSGSSRCARKSDAVIVPDDRVPARPGSIPGRAGTRPPVERGYAHGAPRVILAGALSEHLIRLTGFDMSYVVLRRAIRPLCVL</sequence>
<dbReference type="Proteomes" id="UP000299102">
    <property type="component" value="Unassembled WGS sequence"/>
</dbReference>
<reference evidence="1 2" key="1">
    <citation type="journal article" date="2019" name="Commun. Biol.">
        <title>The bagworm genome reveals a unique fibroin gene that provides high tensile strength.</title>
        <authorList>
            <person name="Kono N."/>
            <person name="Nakamura H."/>
            <person name="Ohtoshi R."/>
            <person name="Tomita M."/>
            <person name="Numata K."/>
            <person name="Arakawa K."/>
        </authorList>
    </citation>
    <scope>NUCLEOTIDE SEQUENCE [LARGE SCALE GENOMIC DNA]</scope>
</reference>
<gene>
    <name evidence="1" type="ORF">EVAR_34287_1</name>
</gene>
<comment type="caution">
    <text evidence="1">The sequence shown here is derived from an EMBL/GenBank/DDBJ whole genome shotgun (WGS) entry which is preliminary data.</text>
</comment>
<dbReference type="AlphaFoldDB" id="A0A4C1VX21"/>
<accession>A0A4C1VX21</accession>